<evidence type="ECO:0000313" key="1">
    <source>
        <dbReference type="EMBL" id="STG51220.1"/>
    </source>
</evidence>
<sequence length="146" mass="16754">MLLNISTNGKARGVETIVLCGPLYMDSSAQGECPLVIDESTPSCGNSRFGCWTCTVVTKDKAMESLIKNGEEWMSPLLKYRDLLALTTDPVNKDTYRNYKRRTGKVSYQYAKDGEDRSAERKHVPGPYWLKYRQQWLKTYWKLSVI</sequence>
<dbReference type="GO" id="GO:0016740">
    <property type="term" value="F:transferase activity"/>
    <property type="evidence" value="ECO:0007669"/>
    <property type="project" value="UniProtKB-KW"/>
</dbReference>
<gene>
    <name evidence="1" type="ORF">NCTC11112_01654</name>
</gene>
<accession>A0A376MM73</accession>
<dbReference type="Proteomes" id="UP000254817">
    <property type="component" value="Unassembled WGS sequence"/>
</dbReference>
<name>A0A376MM73_ECOLX</name>
<protein>
    <submittedName>
        <fullName evidence="1">Putative sulfurtransferase DndC</fullName>
    </submittedName>
</protein>
<proteinExistence type="predicted"/>
<dbReference type="AlphaFoldDB" id="A0A376MM73"/>
<reference evidence="1 2" key="1">
    <citation type="submission" date="2018-06" db="EMBL/GenBank/DDBJ databases">
        <authorList>
            <consortium name="Pathogen Informatics"/>
            <person name="Doyle S."/>
        </authorList>
    </citation>
    <scope>NUCLEOTIDE SEQUENCE [LARGE SCALE GENOMIC DNA]</scope>
    <source>
        <strain evidence="1 2">NCTC11112</strain>
    </source>
</reference>
<evidence type="ECO:0000313" key="2">
    <source>
        <dbReference type="Proteomes" id="UP000254817"/>
    </source>
</evidence>
<dbReference type="EMBL" id="UGAW01000001">
    <property type="protein sequence ID" value="STG51220.1"/>
    <property type="molecule type" value="Genomic_DNA"/>
</dbReference>
<organism evidence="1 2">
    <name type="scientific">Escherichia coli</name>
    <dbReference type="NCBI Taxonomy" id="562"/>
    <lineage>
        <taxon>Bacteria</taxon>
        <taxon>Pseudomonadati</taxon>
        <taxon>Pseudomonadota</taxon>
        <taxon>Gammaproteobacteria</taxon>
        <taxon>Enterobacterales</taxon>
        <taxon>Enterobacteriaceae</taxon>
        <taxon>Escherichia</taxon>
    </lineage>
</organism>
<keyword evidence="1" id="KW-0808">Transferase</keyword>